<protein>
    <recommendedName>
        <fullName evidence="5">DUF4872 domain-containing protein</fullName>
    </recommendedName>
</protein>
<dbReference type="AlphaFoldDB" id="A0Y9Z8"/>
<dbReference type="EMBL" id="AAVT01000001">
    <property type="protein sequence ID" value="EAW32952.1"/>
    <property type="molecule type" value="Genomic_DNA"/>
</dbReference>
<evidence type="ECO:0008006" key="5">
    <source>
        <dbReference type="Google" id="ProtNLM"/>
    </source>
</evidence>
<dbReference type="InterPro" id="IPR026935">
    <property type="entry name" value="BtrH_N"/>
</dbReference>
<evidence type="ECO:0000259" key="2">
    <source>
        <dbReference type="Pfam" id="PF16169"/>
    </source>
</evidence>
<feature type="domain" description="Butirosin biosynthesis protein H N-terminal" evidence="1">
    <location>
        <begin position="15"/>
        <end position="144"/>
    </location>
</feature>
<name>A0Y9Z8_9GAMM</name>
<organism evidence="3 4">
    <name type="scientific">marine gamma proteobacterium HTCC2143</name>
    <dbReference type="NCBI Taxonomy" id="247633"/>
    <lineage>
        <taxon>Bacteria</taxon>
        <taxon>Pseudomonadati</taxon>
        <taxon>Pseudomonadota</taxon>
        <taxon>Gammaproteobacteria</taxon>
        <taxon>Cellvibrionales</taxon>
        <taxon>Spongiibacteraceae</taxon>
        <taxon>BD1-7 clade</taxon>
    </lineage>
</organism>
<gene>
    <name evidence="3" type="ORF">GP2143_16891</name>
</gene>
<comment type="caution">
    <text evidence="3">The sequence shown here is derived from an EMBL/GenBank/DDBJ whole genome shotgun (WGS) entry which is preliminary data.</text>
</comment>
<evidence type="ECO:0000313" key="4">
    <source>
        <dbReference type="Proteomes" id="UP000004931"/>
    </source>
</evidence>
<reference evidence="3 4" key="1">
    <citation type="journal article" date="2010" name="J. Bacteriol.">
        <title>Genome sequence of the oligotrophic marine Gammaproteobacterium HTCC2143, isolated from the Oregon Coast.</title>
        <authorList>
            <person name="Oh H.M."/>
            <person name="Kang I."/>
            <person name="Ferriera S."/>
            <person name="Giovannoni S.J."/>
            <person name="Cho J.C."/>
        </authorList>
    </citation>
    <scope>NUCLEOTIDE SEQUENCE [LARGE SCALE GENOMIC DNA]</scope>
    <source>
        <strain evidence="3 4">HTCC2143</strain>
    </source>
</reference>
<accession>A0Y9Z8</accession>
<dbReference type="InterPro" id="IPR032369">
    <property type="entry name" value="DUF4872"/>
</dbReference>
<dbReference type="Pfam" id="PF14399">
    <property type="entry name" value="BtrH_N"/>
    <property type="match status" value="1"/>
</dbReference>
<feature type="domain" description="DUF4872" evidence="2">
    <location>
        <begin position="206"/>
        <end position="340"/>
    </location>
</feature>
<dbReference type="STRING" id="247633.GP2143_16891"/>
<sequence>MRAMIEDFRIVPAGHCGSGSMRNLIYHYCGLDLDEGVVFGLGAGLDTVFFTYEDADPPFMLFGRGSSMEADYAVTMGLDYEEKIQPDNDLAWEEVKQEVLQGRPTMLSGDILYLDYREYKVHFPGHRFILLGFDDKKQEVYIADRINAHAETCSMGALRRSRNPSDAISTYNRWGKFSSGTMRNSLPEACGISLKITVERMLGIDKSQRELMAEMSGKNTICEAGLKGFQTFQQQIKLWPERENAASHARYVDNAIVKFGTGGGFFRNHYAVFMVWAREQRPDLVSADSVKLAHLAADQWNALSPTMQSIAAQPTNADLWNQAHEQVDDIYHTEYTLYGQLSDTVLRAMP</sequence>
<keyword evidence="4" id="KW-1185">Reference proteome</keyword>
<dbReference type="Pfam" id="PF16169">
    <property type="entry name" value="DUF4872"/>
    <property type="match status" value="1"/>
</dbReference>
<evidence type="ECO:0000313" key="3">
    <source>
        <dbReference type="EMBL" id="EAW32952.1"/>
    </source>
</evidence>
<proteinExistence type="predicted"/>
<dbReference type="Proteomes" id="UP000004931">
    <property type="component" value="Unassembled WGS sequence"/>
</dbReference>
<dbReference type="OrthoDB" id="4075615at2"/>
<evidence type="ECO:0000259" key="1">
    <source>
        <dbReference type="Pfam" id="PF14399"/>
    </source>
</evidence>
<dbReference type="eggNOG" id="COG4990">
    <property type="taxonomic scope" value="Bacteria"/>
</dbReference>